<accession>A0AAE0MZD7</accession>
<evidence type="ECO:0000313" key="4">
    <source>
        <dbReference type="EMBL" id="KAK3361973.1"/>
    </source>
</evidence>
<dbReference type="AlphaFoldDB" id="A0AAE0MZD7"/>
<keyword evidence="3" id="KW-0732">Signal</keyword>
<keyword evidence="2" id="KW-0472">Membrane</keyword>
<evidence type="ECO:0000313" key="5">
    <source>
        <dbReference type="Proteomes" id="UP001287356"/>
    </source>
</evidence>
<dbReference type="Proteomes" id="UP001287356">
    <property type="component" value="Unassembled WGS sequence"/>
</dbReference>
<evidence type="ECO:0000256" key="1">
    <source>
        <dbReference type="SAM" id="MobiDB-lite"/>
    </source>
</evidence>
<reference evidence="4" key="1">
    <citation type="journal article" date="2023" name="Mol. Phylogenet. Evol.">
        <title>Genome-scale phylogeny and comparative genomics of the fungal order Sordariales.</title>
        <authorList>
            <person name="Hensen N."/>
            <person name="Bonometti L."/>
            <person name="Westerberg I."/>
            <person name="Brannstrom I.O."/>
            <person name="Guillou S."/>
            <person name="Cros-Aarteil S."/>
            <person name="Calhoun S."/>
            <person name="Haridas S."/>
            <person name="Kuo A."/>
            <person name="Mondo S."/>
            <person name="Pangilinan J."/>
            <person name="Riley R."/>
            <person name="LaButti K."/>
            <person name="Andreopoulos B."/>
            <person name="Lipzen A."/>
            <person name="Chen C."/>
            <person name="Yan M."/>
            <person name="Daum C."/>
            <person name="Ng V."/>
            <person name="Clum A."/>
            <person name="Steindorff A."/>
            <person name="Ohm R.A."/>
            <person name="Martin F."/>
            <person name="Silar P."/>
            <person name="Natvig D.O."/>
            <person name="Lalanne C."/>
            <person name="Gautier V."/>
            <person name="Ament-Velasquez S.L."/>
            <person name="Kruys A."/>
            <person name="Hutchinson M.I."/>
            <person name="Powell A.J."/>
            <person name="Barry K."/>
            <person name="Miller A.N."/>
            <person name="Grigoriev I.V."/>
            <person name="Debuchy R."/>
            <person name="Gladieux P."/>
            <person name="Hiltunen Thoren M."/>
            <person name="Johannesson H."/>
        </authorList>
    </citation>
    <scope>NUCLEOTIDE SEQUENCE</scope>
    <source>
        <strain evidence="4">CBS 958.72</strain>
    </source>
</reference>
<evidence type="ECO:0000256" key="2">
    <source>
        <dbReference type="SAM" id="Phobius"/>
    </source>
</evidence>
<protein>
    <submittedName>
        <fullName evidence="4">Uncharacterized protein</fullName>
    </submittedName>
</protein>
<feature type="transmembrane region" description="Helical" evidence="2">
    <location>
        <begin position="176"/>
        <end position="199"/>
    </location>
</feature>
<comment type="caution">
    <text evidence="4">The sequence shown here is derived from an EMBL/GenBank/DDBJ whole genome shotgun (WGS) entry which is preliminary data.</text>
</comment>
<keyword evidence="2" id="KW-1133">Transmembrane helix</keyword>
<proteinExistence type="predicted"/>
<sequence length="200" mass="20377">MVVGLQRRLRALWAVSFLLVLITSNMAVADEALYFINGQDICTALSEEAVASSAFDCINPRTDDPFWFSTIDGCSEQISILTATATPTASTSVGDKCNCNMLLGIHASCIKDACSGNQFQLFTESVSSHYHCSATGSSVATGPSGGGGAASVTPPPISSSSKTAENAAQSTSSTAIAYHMVGPAAGGVLGAVIGVFAIAL</sequence>
<evidence type="ECO:0000256" key="3">
    <source>
        <dbReference type="SAM" id="SignalP"/>
    </source>
</evidence>
<keyword evidence="5" id="KW-1185">Reference proteome</keyword>
<dbReference type="EMBL" id="JAULSN010000010">
    <property type="protein sequence ID" value="KAK3361973.1"/>
    <property type="molecule type" value="Genomic_DNA"/>
</dbReference>
<feature type="region of interest" description="Disordered" evidence="1">
    <location>
        <begin position="143"/>
        <end position="165"/>
    </location>
</feature>
<name>A0AAE0MZD7_9PEZI</name>
<feature type="signal peptide" evidence="3">
    <location>
        <begin position="1"/>
        <end position="29"/>
    </location>
</feature>
<gene>
    <name evidence="4" type="ORF">B0T24DRAFT_640519</name>
</gene>
<feature type="chain" id="PRO_5042005064" evidence="3">
    <location>
        <begin position="30"/>
        <end position="200"/>
    </location>
</feature>
<organism evidence="4 5">
    <name type="scientific">Lasiosphaeria ovina</name>
    <dbReference type="NCBI Taxonomy" id="92902"/>
    <lineage>
        <taxon>Eukaryota</taxon>
        <taxon>Fungi</taxon>
        <taxon>Dikarya</taxon>
        <taxon>Ascomycota</taxon>
        <taxon>Pezizomycotina</taxon>
        <taxon>Sordariomycetes</taxon>
        <taxon>Sordariomycetidae</taxon>
        <taxon>Sordariales</taxon>
        <taxon>Lasiosphaeriaceae</taxon>
        <taxon>Lasiosphaeria</taxon>
    </lineage>
</organism>
<keyword evidence="2" id="KW-0812">Transmembrane</keyword>
<reference evidence="4" key="2">
    <citation type="submission" date="2023-06" db="EMBL/GenBank/DDBJ databases">
        <authorList>
            <consortium name="Lawrence Berkeley National Laboratory"/>
            <person name="Haridas S."/>
            <person name="Hensen N."/>
            <person name="Bonometti L."/>
            <person name="Westerberg I."/>
            <person name="Brannstrom I.O."/>
            <person name="Guillou S."/>
            <person name="Cros-Aarteil S."/>
            <person name="Calhoun S."/>
            <person name="Kuo A."/>
            <person name="Mondo S."/>
            <person name="Pangilinan J."/>
            <person name="Riley R."/>
            <person name="Labutti K."/>
            <person name="Andreopoulos B."/>
            <person name="Lipzen A."/>
            <person name="Chen C."/>
            <person name="Yanf M."/>
            <person name="Daum C."/>
            <person name="Ng V."/>
            <person name="Clum A."/>
            <person name="Steindorff A."/>
            <person name="Ohm R."/>
            <person name="Martin F."/>
            <person name="Silar P."/>
            <person name="Natvig D."/>
            <person name="Lalanne C."/>
            <person name="Gautier V."/>
            <person name="Ament-Velasquez S.L."/>
            <person name="Kruys A."/>
            <person name="Hutchinson M.I."/>
            <person name="Powell A.J."/>
            <person name="Barry K."/>
            <person name="Miller A.N."/>
            <person name="Grigoriev I.V."/>
            <person name="Debuchy R."/>
            <person name="Gladieux P."/>
            <person name="Thoren M.H."/>
            <person name="Johannesson H."/>
        </authorList>
    </citation>
    <scope>NUCLEOTIDE SEQUENCE</scope>
    <source>
        <strain evidence="4">CBS 958.72</strain>
    </source>
</reference>